<evidence type="ECO:0000256" key="3">
    <source>
        <dbReference type="ARBA" id="ARBA00023274"/>
    </source>
</evidence>
<reference evidence="5" key="1">
    <citation type="journal article" date="2023" name="Nat. Commun.">
        <title>Diploid and tetraploid genomes of Acorus and the evolution of monocots.</title>
        <authorList>
            <person name="Ma L."/>
            <person name="Liu K.W."/>
            <person name="Li Z."/>
            <person name="Hsiao Y.Y."/>
            <person name="Qi Y."/>
            <person name="Fu T."/>
            <person name="Tang G.D."/>
            <person name="Zhang D."/>
            <person name="Sun W.H."/>
            <person name="Liu D.K."/>
            <person name="Li Y."/>
            <person name="Chen G.Z."/>
            <person name="Liu X.D."/>
            <person name="Liao X.Y."/>
            <person name="Jiang Y.T."/>
            <person name="Yu X."/>
            <person name="Hao Y."/>
            <person name="Huang J."/>
            <person name="Zhao X.W."/>
            <person name="Ke S."/>
            <person name="Chen Y.Y."/>
            <person name="Wu W.L."/>
            <person name="Hsu J.L."/>
            <person name="Lin Y.F."/>
            <person name="Huang M.D."/>
            <person name="Li C.Y."/>
            <person name="Huang L."/>
            <person name="Wang Z.W."/>
            <person name="Zhao X."/>
            <person name="Zhong W.Y."/>
            <person name="Peng D.H."/>
            <person name="Ahmad S."/>
            <person name="Lan S."/>
            <person name="Zhang J.S."/>
            <person name="Tsai W.C."/>
            <person name="Van de Peer Y."/>
            <person name="Liu Z.J."/>
        </authorList>
    </citation>
    <scope>NUCLEOTIDE SEQUENCE</scope>
    <source>
        <strain evidence="5">CP</strain>
    </source>
</reference>
<dbReference type="PANTHER" id="PTHR34550:SF2">
    <property type="entry name" value="SMALL RIBOSOMAL SUBUNIT PROTEIN BTHXC"/>
    <property type="match status" value="1"/>
</dbReference>
<keyword evidence="3" id="KW-0687">Ribonucleoprotein</keyword>
<comment type="similarity">
    <text evidence="1">Belongs to the bacterial ribosomal protein bTHX family.</text>
</comment>
<evidence type="ECO:0000256" key="4">
    <source>
        <dbReference type="SAM" id="MobiDB-lite"/>
    </source>
</evidence>
<proteinExistence type="inferred from homology"/>
<evidence type="ECO:0008006" key="7">
    <source>
        <dbReference type="Google" id="ProtNLM"/>
    </source>
</evidence>
<evidence type="ECO:0000313" key="6">
    <source>
        <dbReference type="Proteomes" id="UP001180020"/>
    </source>
</evidence>
<dbReference type="NCBIfam" id="TIGR04560">
    <property type="entry name" value="ribo_THX"/>
    <property type="match status" value="1"/>
</dbReference>
<dbReference type="InterPro" id="IPR030826">
    <property type="entry name" value="Ribosomal_bTHX/bTHXc/bTHXm"/>
</dbReference>
<name>A0AAV9F6X0_ACOCL</name>
<dbReference type="AlphaFoldDB" id="A0AAV9F6X0"/>
<sequence length="61" mass="6816">MSVTCGRGDKKTAKGKRFNGSYGNARPRNKNKGRGPPRTFGAAFTVEEGQVRRWVDCQDRN</sequence>
<evidence type="ECO:0000256" key="1">
    <source>
        <dbReference type="ARBA" id="ARBA00010834"/>
    </source>
</evidence>
<accession>A0AAV9F6X0</accession>
<dbReference type="EMBL" id="JAUJYO010000003">
    <property type="protein sequence ID" value="KAK1320700.1"/>
    <property type="molecule type" value="Genomic_DNA"/>
</dbReference>
<gene>
    <name evidence="5" type="ORF">QJS10_CPA03g01887</name>
</gene>
<dbReference type="GO" id="GO:0009536">
    <property type="term" value="C:plastid"/>
    <property type="evidence" value="ECO:0007669"/>
    <property type="project" value="TreeGrafter"/>
</dbReference>
<comment type="caution">
    <text evidence="5">The sequence shown here is derived from an EMBL/GenBank/DDBJ whole genome shotgun (WGS) entry which is preliminary data.</text>
</comment>
<evidence type="ECO:0000256" key="2">
    <source>
        <dbReference type="ARBA" id="ARBA00022980"/>
    </source>
</evidence>
<keyword evidence="6" id="KW-1185">Reference proteome</keyword>
<dbReference type="GO" id="GO:0032544">
    <property type="term" value="P:plastid translation"/>
    <property type="evidence" value="ECO:0007669"/>
    <property type="project" value="TreeGrafter"/>
</dbReference>
<organism evidence="5 6">
    <name type="scientific">Acorus calamus</name>
    <name type="common">Sweet flag</name>
    <dbReference type="NCBI Taxonomy" id="4465"/>
    <lineage>
        <taxon>Eukaryota</taxon>
        <taxon>Viridiplantae</taxon>
        <taxon>Streptophyta</taxon>
        <taxon>Embryophyta</taxon>
        <taxon>Tracheophyta</taxon>
        <taxon>Spermatophyta</taxon>
        <taxon>Magnoliopsida</taxon>
        <taxon>Liliopsida</taxon>
        <taxon>Acoraceae</taxon>
        <taxon>Acorus</taxon>
    </lineage>
</organism>
<protein>
    <recommendedName>
        <fullName evidence="7">30S ribosomal protein THX</fullName>
    </recommendedName>
</protein>
<dbReference type="PANTHER" id="PTHR34550">
    <property type="entry name" value="30S RIBOSOMAL PROTEIN S31, CHLOROPLASTIC"/>
    <property type="match status" value="1"/>
</dbReference>
<dbReference type="Proteomes" id="UP001180020">
    <property type="component" value="Unassembled WGS sequence"/>
</dbReference>
<feature type="region of interest" description="Disordered" evidence="4">
    <location>
        <begin position="1"/>
        <end position="44"/>
    </location>
</feature>
<keyword evidence="2" id="KW-0689">Ribosomal protein</keyword>
<reference evidence="5" key="2">
    <citation type="submission" date="2023-06" db="EMBL/GenBank/DDBJ databases">
        <authorList>
            <person name="Ma L."/>
            <person name="Liu K.-W."/>
            <person name="Li Z."/>
            <person name="Hsiao Y.-Y."/>
            <person name="Qi Y."/>
            <person name="Fu T."/>
            <person name="Tang G."/>
            <person name="Zhang D."/>
            <person name="Sun W.-H."/>
            <person name="Liu D.-K."/>
            <person name="Li Y."/>
            <person name="Chen G.-Z."/>
            <person name="Liu X.-D."/>
            <person name="Liao X.-Y."/>
            <person name="Jiang Y.-T."/>
            <person name="Yu X."/>
            <person name="Hao Y."/>
            <person name="Huang J."/>
            <person name="Zhao X.-W."/>
            <person name="Ke S."/>
            <person name="Chen Y.-Y."/>
            <person name="Wu W.-L."/>
            <person name="Hsu J.-L."/>
            <person name="Lin Y.-F."/>
            <person name="Huang M.-D."/>
            <person name="Li C.-Y."/>
            <person name="Huang L."/>
            <person name="Wang Z.-W."/>
            <person name="Zhao X."/>
            <person name="Zhong W.-Y."/>
            <person name="Peng D.-H."/>
            <person name="Ahmad S."/>
            <person name="Lan S."/>
            <person name="Zhang J.-S."/>
            <person name="Tsai W.-C."/>
            <person name="Van De Peer Y."/>
            <person name="Liu Z.-J."/>
        </authorList>
    </citation>
    <scope>NUCLEOTIDE SEQUENCE</scope>
    <source>
        <strain evidence="5">CP</strain>
        <tissue evidence="5">Leaves</tissue>
    </source>
</reference>
<dbReference type="InterPro" id="IPR044695">
    <property type="entry name" value="Ribosomal_bTHXc/bTHXc_plant"/>
</dbReference>
<dbReference type="GO" id="GO:0005840">
    <property type="term" value="C:ribosome"/>
    <property type="evidence" value="ECO:0007669"/>
    <property type="project" value="UniProtKB-KW"/>
</dbReference>
<dbReference type="GO" id="GO:1990904">
    <property type="term" value="C:ribonucleoprotein complex"/>
    <property type="evidence" value="ECO:0007669"/>
    <property type="project" value="UniProtKB-KW"/>
</dbReference>
<evidence type="ECO:0000313" key="5">
    <source>
        <dbReference type="EMBL" id="KAK1320700.1"/>
    </source>
</evidence>
<dbReference type="Pfam" id="PF17067">
    <property type="entry name" value="RPS31"/>
    <property type="match status" value="1"/>
</dbReference>